<comment type="caution">
    <text evidence="1">The sequence shown here is derived from an EMBL/GenBank/DDBJ whole genome shotgun (WGS) entry which is preliminary data.</text>
</comment>
<dbReference type="RefSeq" id="WP_119903347.1">
    <property type="nucleotide sequence ID" value="NZ_QYZP01000003.1"/>
</dbReference>
<sequence>MTAPHSVARAGELREYLHRAGKPFTSGELQAMCQRGVMRHIIDEVYAEAVLPEGPAVRAAGALALLRPPLAEHCALCGESAAWVHLGTDPPRLVTVLVGAHADRQYSSGGVQQHRGSLGPEETQRWGPVACTTPLRTAGDLFCGTGVRHLRRALDRILDGGSRAERILRQWPAAQAPLLGRDEDLDSLGPEDERIVHQRWHTIGELLQKADADPEQLADVVMRIVSRTGWDQRRRERIRQLIAQCVSRRLPTVR</sequence>
<reference evidence="1 2" key="1">
    <citation type="submission" date="2018-09" db="EMBL/GenBank/DDBJ databases">
        <title>Nesterenkonia natronophila sp. nov., an alkaliphilic actinobacteriume isolated from a soda lake, and emended description of the genus Nesterenkonia.</title>
        <authorList>
            <person name="Menes R.J."/>
            <person name="Iriarte A."/>
        </authorList>
    </citation>
    <scope>NUCLEOTIDE SEQUENCE [LARGE SCALE GENOMIC DNA]</scope>
    <source>
        <strain evidence="1 2">M8</strain>
    </source>
</reference>
<organism evidence="1 2">
    <name type="scientific">Nesterenkonia natronophila</name>
    <dbReference type="NCBI Taxonomy" id="2174932"/>
    <lineage>
        <taxon>Bacteria</taxon>
        <taxon>Bacillati</taxon>
        <taxon>Actinomycetota</taxon>
        <taxon>Actinomycetes</taxon>
        <taxon>Micrococcales</taxon>
        <taxon>Micrococcaceae</taxon>
        <taxon>Nesterenkonia</taxon>
    </lineage>
</organism>
<accession>A0A3A4F474</accession>
<name>A0A3A4F474_9MICC</name>
<keyword evidence="2" id="KW-1185">Reference proteome</keyword>
<evidence type="ECO:0000313" key="2">
    <source>
        <dbReference type="Proteomes" id="UP000266615"/>
    </source>
</evidence>
<protein>
    <recommendedName>
        <fullName evidence="3">AbiEi antitoxin C-terminal domain-containing protein</fullName>
    </recommendedName>
</protein>
<dbReference type="OrthoDB" id="4963326at2"/>
<evidence type="ECO:0000313" key="1">
    <source>
        <dbReference type="EMBL" id="RJN31280.1"/>
    </source>
</evidence>
<dbReference type="AlphaFoldDB" id="A0A3A4F474"/>
<dbReference type="Proteomes" id="UP000266615">
    <property type="component" value="Unassembled WGS sequence"/>
</dbReference>
<gene>
    <name evidence="1" type="ORF">D3250_10575</name>
</gene>
<proteinExistence type="predicted"/>
<dbReference type="EMBL" id="QYZP01000003">
    <property type="protein sequence ID" value="RJN31280.1"/>
    <property type="molecule type" value="Genomic_DNA"/>
</dbReference>
<evidence type="ECO:0008006" key="3">
    <source>
        <dbReference type="Google" id="ProtNLM"/>
    </source>
</evidence>